<dbReference type="EMBL" id="LSSM01007426">
    <property type="protein sequence ID" value="OMJ08317.1"/>
    <property type="molecule type" value="Genomic_DNA"/>
</dbReference>
<reference evidence="3" key="2">
    <citation type="submission" date="2017-01" db="EMBL/GenBank/DDBJ databases">
        <authorList>
            <person name="Wang Y."/>
            <person name="White M."/>
            <person name="Kvist S."/>
            <person name="Moncalvo J.-M."/>
        </authorList>
    </citation>
    <scope>NUCLEOTIDE SEQUENCE [LARGE SCALE GENOMIC DNA]</scope>
    <source>
        <strain evidence="3">ID-206-W2</strain>
    </source>
</reference>
<organism evidence="2 3">
    <name type="scientific">Smittium culicis</name>
    <dbReference type="NCBI Taxonomy" id="133412"/>
    <lineage>
        <taxon>Eukaryota</taxon>
        <taxon>Fungi</taxon>
        <taxon>Fungi incertae sedis</taxon>
        <taxon>Zoopagomycota</taxon>
        <taxon>Kickxellomycotina</taxon>
        <taxon>Harpellomycetes</taxon>
        <taxon>Harpellales</taxon>
        <taxon>Legeriomycetaceae</taxon>
        <taxon>Smittium</taxon>
    </lineage>
</organism>
<evidence type="ECO:0000313" key="3">
    <source>
        <dbReference type="Proteomes" id="UP000187429"/>
    </source>
</evidence>
<name>A0A1R1X165_9FUNG</name>
<proteinExistence type="predicted"/>
<comment type="caution">
    <text evidence="2">The sequence shown here is derived from an EMBL/GenBank/DDBJ whole genome shotgun (WGS) entry which is preliminary data.</text>
</comment>
<dbReference type="AlphaFoldDB" id="A0A1R1X165"/>
<accession>A0A1R1X165</accession>
<evidence type="ECO:0000313" key="1">
    <source>
        <dbReference type="EMBL" id="OMJ08317.1"/>
    </source>
</evidence>
<keyword evidence="3" id="KW-1185">Reference proteome</keyword>
<evidence type="ECO:0000313" key="2">
    <source>
        <dbReference type="EMBL" id="OMJ08361.1"/>
    </source>
</evidence>
<reference evidence="2" key="1">
    <citation type="submission" date="2017-01" db="EMBL/GenBank/DDBJ databases">
        <authorList>
            <person name="Mah S.A."/>
            <person name="Swanson W.J."/>
            <person name="Moy G.W."/>
            <person name="Vacquier V.D."/>
        </authorList>
    </citation>
    <scope>NUCLEOTIDE SEQUENCE [LARGE SCALE GENOMIC DNA]</scope>
    <source>
        <strain evidence="2">ID-206-W2</strain>
    </source>
</reference>
<sequence>MRDIYNSLCSSVGQYKAYVKIDFDTFIDKKYLHGVFSFLSKNHEKYLYFGDPMHYFFNRRLVMNGKLYAFSSAVLKEYCNCNSYKVWDHREDFWFGKTMAHCFLDNDAYNNKTMNNFKSDESKIFHKSFNRDGISMKMGFQRR</sequence>
<dbReference type="EMBL" id="LSSM01007415">
    <property type="protein sequence ID" value="OMJ08361.1"/>
    <property type="molecule type" value="Genomic_DNA"/>
</dbReference>
<dbReference type="OrthoDB" id="5677045at2759"/>
<gene>
    <name evidence="2" type="ORF">AYI69_g11098</name>
    <name evidence="1" type="ORF">AYI69_g11118</name>
</gene>
<evidence type="ECO:0008006" key="4">
    <source>
        <dbReference type="Google" id="ProtNLM"/>
    </source>
</evidence>
<dbReference type="Proteomes" id="UP000187429">
    <property type="component" value="Unassembled WGS sequence"/>
</dbReference>
<protein>
    <recommendedName>
        <fullName evidence="4">Hexosyltransferase</fullName>
    </recommendedName>
</protein>